<dbReference type="PANTHER" id="PTHR32410:SF154">
    <property type="entry name" value="CHP-RICH ZINC FINGER PROTEIN-LIKE-RELATED"/>
    <property type="match status" value="1"/>
</dbReference>
<keyword evidence="1" id="KW-0677">Repeat</keyword>
<dbReference type="InterPro" id="IPR004146">
    <property type="entry name" value="DC1"/>
</dbReference>
<evidence type="ECO:0000259" key="2">
    <source>
        <dbReference type="Pfam" id="PF03107"/>
    </source>
</evidence>
<sequence length="585" mass="67131">MDSDEGVLLPIHQHPMVPFNDLRSGSCCGGHERLSDGFYCKRAIFLHTRNVVKRCCNLCGKDIKNIFYRCKTCDLDIDLHCASYLPADVIHVSEKTHPHKLTLAKEQNWFNCAANCGKIGVDEFPYKCYECDLAFHVDCLTYPLEVNHFYHSLHPLKLLTGQPGEYSDGRCRLCEKKIDEKIFYHCSSSHDHQLTLLPRLDSFTCNACGLKGDQSPYICVQCGFMIHQGCICLPRVININRHDHRISRTSLLGLVNSVCGVCHHKVDWTCGGFSCQRCPGYVVHSKCATRRDVWNGIELEDVPDETEDTEPYVVIDDNTKQHFSHKEHHLKLNANGILWEEKKHCKACAHPIGLQSFYGCIMYCDFVIHQICAGFPRKKWHVLHNERLTLVTSKEADYFNCDACGRMSNGFRYKHGDKQLDVLCGSISEPFVHPSHPHHPLYYTSSNEKRKCNGCKVWRSPALMCIEEVVKHRVDDHPLSLCYGEEANGKYWCDICEKETNSETWFYTCKDHRASLHINCVFGDFTGLMPRSTIEFWNTSFEVVLNNNITRPVCEGCESRSIYPINLKVLRTSNTYFALLIAEFF</sequence>
<reference evidence="4 5" key="1">
    <citation type="journal article" date="2013" name="Front. Plant Sci.">
        <title>The Reference Genome of the Halophytic Plant Eutrema salsugineum.</title>
        <authorList>
            <person name="Yang R."/>
            <person name="Jarvis D.E."/>
            <person name="Chen H."/>
            <person name="Beilstein M.A."/>
            <person name="Grimwood J."/>
            <person name="Jenkins J."/>
            <person name="Shu S."/>
            <person name="Prochnik S."/>
            <person name="Xin M."/>
            <person name="Ma C."/>
            <person name="Schmutz J."/>
            <person name="Wing R.A."/>
            <person name="Mitchell-Olds T."/>
            <person name="Schumaker K.S."/>
            <person name="Wang X."/>
        </authorList>
    </citation>
    <scope>NUCLEOTIDE SEQUENCE [LARGE SCALE GENOMIC DNA]</scope>
</reference>
<proteinExistence type="predicted"/>
<dbReference type="InterPro" id="IPR046349">
    <property type="entry name" value="C1-like_sf"/>
</dbReference>
<name>V4L7L5_EUTSA</name>
<dbReference type="InterPro" id="IPR053192">
    <property type="entry name" value="Vacuole_Formation_Reg"/>
</dbReference>
<evidence type="ECO:0008006" key="6">
    <source>
        <dbReference type="Google" id="ProtNLM"/>
    </source>
</evidence>
<dbReference type="KEGG" id="eus:EUTSA_v10028534mg"/>
<protein>
    <recommendedName>
        <fullName evidence="6">Phorbol-ester/DAG-type domain-containing protein</fullName>
    </recommendedName>
</protein>
<keyword evidence="5" id="KW-1185">Reference proteome</keyword>
<dbReference type="PANTHER" id="PTHR32410">
    <property type="entry name" value="CYSTEINE/HISTIDINE-RICH C1 DOMAIN FAMILY PROTEIN"/>
    <property type="match status" value="1"/>
</dbReference>
<feature type="domain" description="DC1" evidence="2">
    <location>
        <begin position="240"/>
        <end position="288"/>
    </location>
</feature>
<dbReference type="InterPro" id="IPR054483">
    <property type="entry name" value="DC1-like_CT"/>
</dbReference>
<dbReference type="Proteomes" id="UP000030689">
    <property type="component" value="Unassembled WGS sequence"/>
</dbReference>
<dbReference type="EMBL" id="KI517537">
    <property type="protein sequence ID" value="ESQ38332.1"/>
    <property type="molecule type" value="Genomic_DNA"/>
</dbReference>
<dbReference type="Pfam" id="PF03107">
    <property type="entry name" value="C1_2"/>
    <property type="match status" value="6"/>
</dbReference>
<dbReference type="SUPFAM" id="SSF57889">
    <property type="entry name" value="Cysteine-rich domain"/>
    <property type="match status" value="5"/>
</dbReference>
<feature type="domain" description="DC1-like C-terminal" evidence="3">
    <location>
        <begin position="541"/>
        <end position="577"/>
    </location>
</feature>
<feature type="domain" description="DC1" evidence="2">
    <location>
        <begin position="95"/>
        <end position="139"/>
    </location>
</feature>
<feature type="domain" description="DC1" evidence="2">
    <location>
        <begin position="474"/>
        <end position="521"/>
    </location>
</feature>
<accession>V4L7L5</accession>
<evidence type="ECO:0000256" key="1">
    <source>
        <dbReference type="ARBA" id="ARBA00022737"/>
    </source>
</evidence>
<dbReference type="eggNOG" id="ENOG502RANS">
    <property type="taxonomic scope" value="Eukaryota"/>
</dbReference>
<evidence type="ECO:0000259" key="3">
    <source>
        <dbReference type="Pfam" id="PF22926"/>
    </source>
</evidence>
<organism evidence="4 5">
    <name type="scientific">Eutrema salsugineum</name>
    <name type="common">Saltwater cress</name>
    <name type="synonym">Sisymbrium salsugineum</name>
    <dbReference type="NCBI Taxonomy" id="72664"/>
    <lineage>
        <taxon>Eukaryota</taxon>
        <taxon>Viridiplantae</taxon>
        <taxon>Streptophyta</taxon>
        <taxon>Embryophyta</taxon>
        <taxon>Tracheophyta</taxon>
        <taxon>Spermatophyta</taxon>
        <taxon>Magnoliopsida</taxon>
        <taxon>eudicotyledons</taxon>
        <taxon>Gunneridae</taxon>
        <taxon>Pentapetalae</taxon>
        <taxon>rosids</taxon>
        <taxon>malvids</taxon>
        <taxon>Brassicales</taxon>
        <taxon>Brassicaceae</taxon>
        <taxon>Eutremeae</taxon>
        <taxon>Eutrema</taxon>
    </lineage>
</organism>
<evidence type="ECO:0000313" key="5">
    <source>
        <dbReference type="Proteomes" id="UP000030689"/>
    </source>
</evidence>
<feature type="domain" description="DC1" evidence="2">
    <location>
        <begin position="189"/>
        <end position="231"/>
    </location>
</feature>
<dbReference type="AlphaFoldDB" id="V4L7L5"/>
<dbReference type="Gramene" id="ESQ38332">
    <property type="protein sequence ID" value="ESQ38332"/>
    <property type="gene ID" value="EUTSA_v10028534mg"/>
</dbReference>
<gene>
    <name evidence="4" type="ORF">EUTSA_v10028534mg</name>
</gene>
<dbReference type="Pfam" id="PF22926">
    <property type="entry name" value="C1-like_CT"/>
    <property type="match status" value="1"/>
</dbReference>
<feature type="domain" description="DC1" evidence="2">
    <location>
        <begin position="323"/>
        <end position="373"/>
    </location>
</feature>
<evidence type="ECO:0000313" key="4">
    <source>
        <dbReference type="EMBL" id="ESQ38332.1"/>
    </source>
</evidence>
<feature type="domain" description="DC1" evidence="2">
    <location>
        <begin position="149"/>
        <end position="187"/>
    </location>
</feature>
<dbReference type="OMA" id="GFSYECY"/>